<evidence type="ECO:0000313" key="2">
    <source>
        <dbReference type="Proteomes" id="UP001177260"/>
    </source>
</evidence>
<keyword evidence="2" id="KW-1185">Reference proteome</keyword>
<protein>
    <submittedName>
        <fullName evidence="1">Uncharacterized protein</fullName>
    </submittedName>
</protein>
<organism evidence="1 2">
    <name type="scientific">Aspergillus melleus</name>
    <dbReference type="NCBI Taxonomy" id="138277"/>
    <lineage>
        <taxon>Eukaryota</taxon>
        <taxon>Fungi</taxon>
        <taxon>Dikarya</taxon>
        <taxon>Ascomycota</taxon>
        <taxon>Pezizomycotina</taxon>
        <taxon>Eurotiomycetes</taxon>
        <taxon>Eurotiomycetidae</taxon>
        <taxon>Eurotiales</taxon>
        <taxon>Aspergillaceae</taxon>
        <taxon>Aspergillus</taxon>
        <taxon>Aspergillus subgen. Circumdati</taxon>
    </lineage>
</organism>
<name>A0ACC3BED2_9EURO</name>
<gene>
    <name evidence="1" type="ORF">N8T08_008669</name>
</gene>
<accession>A0ACC3BED2</accession>
<sequence>MALLKLPNELLQAILAEMNLERDINAFVRTNRHLYQNFNSFLYRHHVNHFRAVALTWATIRGREETVRKLLLEGADKMIETHNKSNSPLFLSAMCGHLSIIKFLVEQNYDPDARNETGRTPLSWAAQNGHTDIVKFLLSKGVDMDSEDEDNQTPLFFTVERGHEPIAKLLLEKGARPNLKNAGFQRTALFYAAERGTLSVVKLLLEKAQSGQESAIRFLLDRGADVDAATNRGRTPLSWATVFAHDAAVRLLLERGANPNSANYEGNTPLSWAAERGHISTVKILREYGAHIDGKGLNGQTALASAAQEEPVSMVRLWLKYGAFVDTQDQYQRTPLFVATLLAREDIVQVLLEHGSTAMETPTCAGRTPLSISREYKLGKILKLLADASGTHVEVKETEKTPCVVISDFQTCCDSCGIEIPTYDYSFNCSQEQSPSEETPLITRASPAIEESRIDVSYVRGSIIVLSMGLLLFIQTTNMSMMTTAQSDIAADLDAFSETTWFNSAYLIAVSSVTPVAGRLSQIFRPRLYILFSCVLLATGLFITAAAQNLTVFLLGRAVSGCGGGGLMITAIVLTLDLASKKRRGLFIGLINVGMTTGIATGAVLAGILTPTYGWRVIFWVQAPLALILGPVQFFTIPNELGEGNSQSQDRTLLQKLAKVDYLGALALASSVFLLLYSLASPEIAATPIILFPIVFAGFLLIESNFASEPIIPVELLKMRSVLLTCLAGLLSMMARWSVLFFSPTYALVVRNWSPASAGLILVPTNAGFGLGGVLVGWIHIRKTGSYYISCLVTFFLFGISELALAALSTPDSPTAAYIFFTFLNGLSIGAMMNYSLSHLLHLTRPDVHYIVTALLGMSRGFAGSFGSAIGGGFFQRELKRGLETGFADHGLGRNDELIRKLLGSPALVGSLTGVERAVAIQSYEQSVKTLLLGSFVITLVAVAAQAGAGWTPFHDKEKRREDLESVDRED</sequence>
<evidence type="ECO:0000313" key="1">
    <source>
        <dbReference type="EMBL" id="KAK1148784.1"/>
    </source>
</evidence>
<proteinExistence type="predicted"/>
<reference evidence="1 2" key="1">
    <citation type="journal article" date="2023" name="ACS Omega">
        <title>Identification of the Neoaspergillic Acid Biosynthesis Gene Cluster by Establishing an In Vitro CRISPR-Ribonucleoprotein Genetic System in Aspergillus melleus.</title>
        <authorList>
            <person name="Yuan B."/>
            <person name="Grau M.F."/>
            <person name="Murata R.M."/>
            <person name="Torok T."/>
            <person name="Venkateswaran K."/>
            <person name="Stajich J.E."/>
            <person name="Wang C.C.C."/>
        </authorList>
    </citation>
    <scope>NUCLEOTIDE SEQUENCE [LARGE SCALE GENOMIC DNA]</scope>
    <source>
        <strain evidence="1 2">IMV 1140</strain>
    </source>
</reference>
<dbReference type="EMBL" id="JAOPJF010000006">
    <property type="protein sequence ID" value="KAK1148784.1"/>
    <property type="molecule type" value="Genomic_DNA"/>
</dbReference>
<comment type="caution">
    <text evidence="1">The sequence shown here is derived from an EMBL/GenBank/DDBJ whole genome shotgun (WGS) entry which is preliminary data.</text>
</comment>
<dbReference type="Proteomes" id="UP001177260">
    <property type="component" value="Unassembled WGS sequence"/>
</dbReference>